<dbReference type="AlphaFoldDB" id="A0A367ZP98"/>
<dbReference type="Pfam" id="PF01871">
    <property type="entry name" value="AMMECR1"/>
    <property type="match status" value="1"/>
</dbReference>
<accession>A0A367ZP98</accession>
<comment type="caution">
    <text evidence="4">The sequence shown here is derived from an EMBL/GenBank/DDBJ whole genome shotgun (WGS) entry which is preliminary data.</text>
</comment>
<evidence type="ECO:0000256" key="2">
    <source>
        <dbReference type="SAM" id="MobiDB-lite"/>
    </source>
</evidence>
<name>A0A367ZP98_9BACT</name>
<dbReference type="InterPro" id="IPR027623">
    <property type="entry name" value="AmmeMemoSam_A"/>
</dbReference>
<comment type="similarity">
    <text evidence="1">Belongs to the MEMO1 family.</text>
</comment>
<dbReference type="PROSITE" id="PS51112">
    <property type="entry name" value="AMMECR1"/>
    <property type="match status" value="1"/>
</dbReference>
<dbReference type="NCBIfam" id="TIGR04335">
    <property type="entry name" value="AmmeMemoSam_A"/>
    <property type="match status" value="1"/>
</dbReference>
<evidence type="ECO:0000259" key="3">
    <source>
        <dbReference type="PROSITE" id="PS51112"/>
    </source>
</evidence>
<dbReference type="Gene3D" id="3.30.700.20">
    <property type="entry name" value="Hypothetical protein ph0010, domain 1"/>
    <property type="match status" value="1"/>
</dbReference>
<dbReference type="NCBIfam" id="TIGR00296">
    <property type="entry name" value="TIGR00296 family protein"/>
    <property type="match status" value="1"/>
</dbReference>
<dbReference type="PANTHER" id="PTHR11060:SF0">
    <property type="entry name" value="PROTEIN MEMO1"/>
    <property type="match status" value="1"/>
</dbReference>
<dbReference type="PANTHER" id="PTHR11060">
    <property type="entry name" value="PROTEIN MEMO1"/>
    <property type="match status" value="1"/>
</dbReference>
<dbReference type="InterPro" id="IPR027485">
    <property type="entry name" value="AMMECR1_N"/>
</dbReference>
<feature type="region of interest" description="Disordered" evidence="2">
    <location>
        <begin position="307"/>
        <end position="350"/>
    </location>
</feature>
<dbReference type="CDD" id="cd07361">
    <property type="entry name" value="MEMO_like"/>
    <property type="match status" value="1"/>
</dbReference>
<dbReference type="Pfam" id="PF01875">
    <property type="entry name" value="Memo"/>
    <property type="match status" value="1"/>
</dbReference>
<organism evidence="4 5">
    <name type="scientific">Candidatus Ozemobacter sibiricus</name>
    <dbReference type="NCBI Taxonomy" id="2268124"/>
    <lineage>
        <taxon>Bacteria</taxon>
        <taxon>Candidatus Ozemobacteria</taxon>
        <taxon>Candidatus Ozemobacterales</taxon>
        <taxon>Candidatus Ozemobacteraceae</taxon>
        <taxon>Candidatus Ozemobacter</taxon>
    </lineage>
</organism>
<dbReference type="Gene3D" id="3.40.830.10">
    <property type="entry name" value="LigB-like"/>
    <property type="match status" value="1"/>
</dbReference>
<dbReference type="InterPro" id="IPR023473">
    <property type="entry name" value="AMMECR1"/>
</dbReference>
<dbReference type="InterPro" id="IPR002737">
    <property type="entry name" value="MEMO1_fam"/>
</dbReference>
<dbReference type="InterPro" id="IPR036071">
    <property type="entry name" value="AMMECR1_dom_sf"/>
</dbReference>
<feature type="domain" description="AMMECR1" evidence="3">
    <location>
        <begin position="346"/>
        <end position="530"/>
    </location>
</feature>
<proteinExistence type="inferred from homology"/>
<reference evidence="4 5" key="1">
    <citation type="submission" date="2018-05" db="EMBL/GenBank/DDBJ databases">
        <title>A metagenomic window into the 2 km-deep terrestrial subsurface aquifer revealed taxonomically and functionally diverse microbial community comprising novel uncultured bacterial lineages.</title>
        <authorList>
            <person name="Kadnikov V.V."/>
            <person name="Mardanov A.V."/>
            <person name="Beletsky A.V."/>
            <person name="Banks D."/>
            <person name="Pimenov N.V."/>
            <person name="Frank Y.A."/>
            <person name="Karnachuk O.V."/>
            <person name="Ravin N.V."/>
        </authorList>
    </citation>
    <scope>NUCLEOTIDE SEQUENCE [LARGE SCALE GENOMIC DNA]</scope>
    <source>
        <strain evidence="4">BY5</strain>
    </source>
</reference>
<gene>
    <name evidence="4" type="ORF">OZSIB_3834</name>
</gene>
<protein>
    <recommendedName>
        <fullName evidence="3">AMMECR1 domain-containing protein</fullName>
    </recommendedName>
</protein>
<dbReference type="NCBIfam" id="TIGR04336">
    <property type="entry name" value="AmmeMemoSam_B"/>
    <property type="match status" value="1"/>
</dbReference>
<dbReference type="SUPFAM" id="SSF53213">
    <property type="entry name" value="LigB-like"/>
    <property type="match status" value="1"/>
</dbReference>
<evidence type="ECO:0000313" key="4">
    <source>
        <dbReference type="EMBL" id="RCK79965.1"/>
    </source>
</evidence>
<dbReference type="SUPFAM" id="SSF143447">
    <property type="entry name" value="AMMECR1-like"/>
    <property type="match status" value="1"/>
</dbReference>
<evidence type="ECO:0000313" key="5">
    <source>
        <dbReference type="Proteomes" id="UP000252355"/>
    </source>
</evidence>
<sequence>MVGLVSLVGLLVWGLIVGGLPAWGGTLRAPAVAGAFYPGTAEALGPLVEGLLARAPAVEPAATASRLVGLIVPHAGYQYSGPTAALGFKSVAGQTFDRVYFLGVDHRSGRPTVSLWADGGYDTPLGPVPADATTSQELLVADPALVVDPRQHVAEHSLEVLLPFYLKTVGARPAVFLSVGGPPENGLRLGDLLRRHLAGVAGRVLIVASTDWSHYHDAATAQRLDQVGIDAVLALDAPRLLEACRRETTELCGLNGVLALTTLMKAAGGRARLLARTDSSAASGDTSQVVGYAAILCEAEGLPASTPAIDRQEHSPPESSPPGSGTGSGPVRLGQGSTPETATATREEEAMNEMHKEALAAVRTTLEAVLAGRPRPALTFRHPRFAEKCGVFVTLKKHGELRGCIGLLQGVEPLGEAIQEMAVAAATRDPRFPQVTLDELKEIDIEISVLSPMIPVANLDEIVVGRDGLLLKKGFRSGVLLPQVATEYGWDRDTFLEHLCLKAGLPPGSHKAPDAQLLRFTAEVFGEKEP</sequence>
<dbReference type="EMBL" id="QOQW01000009">
    <property type="protein sequence ID" value="RCK79965.1"/>
    <property type="molecule type" value="Genomic_DNA"/>
</dbReference>
<dbReference type="Gene3D" id="3.30.1490.150">
    <property type="entry name" value="Hypothetical protein ph0010, domain 2"/>
    <property type="match status" value="1"/>
</dbReference>
<evidence type="ECO:0000256" key="1">
    <source>
        <dbReference type="ARBA" id="ARBA00006315"/>
    </source>
</evidence>
<dbReference type="InterPro" id="IPR002733">
    <property type="entry name" value="AMMECR1_domain"/>
</dbReference>
<dbReference type="Proteomes" id="UP000252355">
    <property type="component" value="Unassembled WGS sequence"/>
</dbReference>